<evidence type="ECO:0000313" key="3">
    <source>
        <dbReference type="EMBL" id="PQO28124.1"/>
    </source>
</evidence>
<evidence type="ECO:0000256" key="1">
    <source>
        <dbReference type="SAM" id="MobiDB-lite"/>
    </source>
</evidence>
<dbReference type="AlphaFoldDB" id="A0A2S8F865"/>
<keyword evidence="2" id="KW-1133">Transmembrane helix</keyword>
<feature type="compositionally biased region" description="Polar residues" evidence="1">
    <location>
        <begin position="1"/>
        <end position="14"/>
    </location>
</feature>
<dbReference type="InterPro" id="IPR011990">
    <property type="entry name" value="TPR-like_helical_dom_sf"/>
</dbReference>
<keyword evidence="2" id="KW-0472">Membrane</keyword>
<accession>A0A2S8F865</accession>
<dbReference type="Gene3D" id="1.25.40.10">
    <property type="entry name" value="Tetratricopeptide repeat domain"/>
    <property type="match status" value="1"/>
</dbReference>
<keyword evidence="2" id="KW-0812">Transmembrane</keyword>
<gene>
    <name evidence="3" type="ORF">C5Y98_24775</name>
</gene>
<name>A0A2S8F865_9BACT</name>
<feature type="region of interest" description="Disordered" evidence="1">
    <location>
        <begin position="1"/>
        <end position="20"/>
    </location>
</feature>
<dbReference type="RefSeq" id="WP_105358415.1">
    <property type="nucleotide sequence ID" value="NZ_PUIB01000025.1"/>
</dbReference>
<protein>
    <submittedName>
        <fullName evidence="3">Uncharacterized protein</fullName>
    </submittedName>
</protein>
<feature type="transmembrane region" description="Helical" evidence="2">
    <location>
        <begin position="26"/>
        <end position="46"/>
    </location>
</feature>
<evidence type="ECO:0000313" key="4">
    <source>
        <dbReference type="Proteomes" id="UP000239388"/>
    </source>
</evidence>
<dbReference type="OrthoDB" id="267308at2"/>
<dbReference type="EMBL" id="PUIB01000025">
    <property type="protein sequence ID" value="PQO28124.1"/>
    <property type="molecule type" value="Genomic_DNA"/>
</dbReference>
<comment type="caution">
    <text evidence="3">The sequence shown here is derived from an EMBL/GenBank/DDBJ whole genome shotgun (WGS) entry which is preliminary data.</text>
</comment>
<organism evidence="3 4">
    <name type="scientific">Blastopirellula marina</name>
    <dbReference type="NCBI Taxonomy" id="124"/>
    <lineage>
        <taxon>Bacteria</taxon>
        <taxon>Pseudomonadati</taxon>
        <taxon>Planctomycetota</taxon>
        <taxon>Planctomycetia</taxon>
        <taxon>Pirellulales</taxon>
        <taxon>Pirellulaceae</taxon>
        <taxon>Blastopirellula</taxon>
    </lineage>
</organism>
<evidence type="ECO:0000256" key="2">
    <source>
        <dbReference type="SAM" id="Phobius"/>
    </source>
</evidence>
<reference evidence="3 4" key="1">
    <citation type="submission" date="2018-02" db="EMBL/GenBank/DDBJ databases">
        <title>Comparative genomes isolates from brazilian mangrove.</title>
        <authorList>
            <person name="Araujo J.E."/>
            <person name="Taketani R.G."/>
            <person name="Silva M.C.P."/>
            <person name="Loureco M.V."/>
            <person name="Andreote F.D."/>
        </authorList>
    </citation>
    <scope>NUCLEOTIDE SEQUENCE [LARGE SCALE GENOMIC DNA]</scope>
    <source>
        <strain evidence="3 4">NAP PRIS-MGV</strain>
    </source>
</reference>
<dbReference type="SUPFAM" id="SSF48452">
    <property type="entry name" value="TPR-like"/>
    <property type="match status" value="1"/>
</dbReference>
<sequence length="312" mass="34448">MSSSNPPESSVAPSQTPPGPRPRWPIGRWLLTLFVVAAIYVGFIFLTPKSRAQFKWAAAVNALEAGKVTEAKQLANEALAIFGDDASLQRFSAELFYRVDEPEKANEHLEQAIELADDNPYILNSASFLFARLGEHEKSLALADKIVELAETQRTIHMHRALNQRAYAIALAAADGQATPEQIKQGLIDINQALSVFVHEDTVIDDQIANYLDTRGYLELFAGAPQQGLEDLNKAIAVYELVRRELLSQAKEQDPEKVPVAAAAADKEFQGVLAVLYSHRAAIYEKLKQTEAAEEDLARAKELGLSRKKGIW</sequence>
<dbReference type="Proteomes" id="UP000239388">
    <property type="component" value="Unassembled WGS sequence"/>
</dbReference>
<proteinExistence type="predicted"/>